<dbReference type="InterPro" id="IPR020568">
    <property type="entry name" value="Ribosomal_Su5_D2-typ_SF"/>
</dbReference>
<name>A0A174FD28_9ACTN</name>
<evidence type="ECO:0000313" key="8">
    <source>
        <dbReference type="Proteomes" id="UP000095468"/>
    </source>
</evidence>
<dbReference type="InterPro" id="IPR020539">
    <property type="entry name" value="RNase_P_CS"/>
</dbReference>
<comment type="function">
    <text evidence="1">RNaseP catalyzes the removal of the 5'-leader sequence from pre-tRNA to produce the mature 5'-terminus. It can also cleave other RNA substrates such as 4.5S RNA. The protein component plays an auxiliary but essential role in vivo by binding to the 5'-leader sequence and broadening the substrate specificity of the ribozyme.</text>
</comment>
<dbReference type="GO" id="GO:0008033">
    <property type="term" value="P:tRNA processing"/>
    <property type="evidence" value="ECO:0007669"/>
    <property type="project" value="UniProtKB-KW"/>
</dbReference>
<dbReference type="EMBL" id="CYYP01000016">
    <property type="protein sequence ID" value="CUO48212.1"/>
    <property type="molecule type" value="Genomic_DNA"/>
</dbReference>
<dbReference type="AlphaFoldDB" id="A0A174FD28"/>
<dbReference type="PROSITE" id="PS00648">
    <property type="entry name" value="RIBONUCLEASE_P"/>
    <property type="match status" value="1"/>
</dbReference>
<keyword evidence="5" id="KW-0378">Hydrolase</keyword>
<dbReference type="PaxDb" id="74426-ERS852399_01248"/>
<evidence type="ECO:0000256" key="2">
    <source>
        <dbReference type="ARBA" id="ARBA00022694"/>
    </source>
</evidence>
<keyword evidence="3" id="KW-0540">Nuclease</keyword>
<evidence type="ECO:0000313" key="7">
    <source>
        <dbReference type="EMBL" id="CUO48212.1"/>
    </source>
</evidence>
<evidence type="ECO:0000256" key="4">
    <source>
        <dbReference type="ARBA" id="ARBA00022759"/>
    </source>
</evidence>
<evidence type="ECO:0000256" key="1">
    <source>
        <dbReference type="ARBA" id="ARBA00002663"/>
    </source>
</evidence>
<keyword evidence="4" id="KW-0255">Endonuclease</keyword>
<dbReference type="STRING" id="74426.ERS852399_01248"/>
<dbReference type="GO" id="GO:0000049">
    <property type="term" value="F:tRNA binding"/>
    <property type="evidence" value="ECO:0007669"/>
    <property type="project" value="InterPro"/>
</dbReference>
<sequence length="86" mass="9291">MTICESVGEGDSGRVAFVGAKRLGCAVVRNRSKRVMREAARSCGFPVAGYDIILFATPKTRVSSPQEMDKALRSLMKRAGVAGEER</sequence>
<organism evidence="7 8">
    <name type="scientific">Collinsella aerofaciens</name>
    <dbReference type="NCBI Taxonomy" id="74426"/>
    <lineage>
        <taxon>Bacteria</taxon>
        <taxon>Bacillati</taxon>
        <taxon>Actinomycetota</taxon>
        <taxon>Coriobacteriia</taxon>
        <taxon>Coriobacteriales</taxon>
        <taxon>Coriobacteriaceae</taxon>
        <taxon>Collinsella</taxon>
    </lineage>
</organism>
<proteinExistence type="predicted"/>
<protein>
    <submittedName>
        <fullName evidence="7">Ribonuclease P</fullName>
    </submittedName>
</protein>
<dbReference type="GO" id="GO:0004526">
    <property type="term" value="F:ribonuclease P activity"/>
    <property type="evidence" value="ECO:0007669"/>
    <property type="project" value="InterPro"/>
</dbReference>
<dbReference type="Gene3D" id="3.30.230.10">
    <property type="match status" value="1"/>
</dbReference>
<accession>A0A174FD28</accession>
<dbReference type="InterPro" id="IPR014721">
    <property type="entry name" value="Ribsml_uS5_D2-typ_fold_subgr"/>
</dbReference>
<dbReference type="SUPFAM" id="SSF54211">
    <property type="entry name" value="Ribosomal protein S5 domain 2-like"/>
    <property type="match status" value="1"/>
</dbReference>
<reference evidence="7 8" key="1">
    <citation type="submission" date="2015-09" db="EMBL/GenBank/DDBJ databases">
        <authorList>
            <consortium name="Pathogen Informatics"/>
        </authorList>
    </citation>
    <scope>NUCLEOTIDE SEQUENCE [LARGE SCALE GENOMIC DNA]</scope>
    <source>
        <strain evidence="7 8">2789STDY5608823</strain>
    </source>
</reference>
<evidence type="ECO:0000256" key="6">
    <source>
        <dbReference type="ARBA" id="ARBA00022884"/>
    </source>
</evidence>
<dbReference type="Pfam" id="PF00825">
    <property type="entry name" value="Ribonuclease_P"/>
    <property type="match status" value="1"/>
</dbReference>
<gene>
    <name evidence="7" type="ORF">ERS852381_01675</name>
</gene>
<evidence type="ECO:0000256" key="3">
    <source>
        <dbReference type="ARBA" id="ARBA00022722"/>
    </source>
</evidence>
<dbReference type="Proteomes" id="UP000095468">
    <property type="component" value="Unassembled WGS sequence"/>
</dbReference>
<dbReference type="InterPro" id="IPR000100">
    <property type="entry name" value="RNase_P"/>
</dbReference>
<keyword evidence="6" id="KW-0694">RNA-binding</keyword>
<evidence type="ECO:0000256" key="5">
    <source>
        <dbReference type="ARBA" id="ARBA00022801"/>
    </source>
</evidence>
<keyword evidence="2" id="KW-0819">tRNA processing</keyword>